<dbReference type="SUPFAM" id="SSF52343">
    <property type="entry name" value="Ferredoxin reductase-like, C-terminal NADP-linked domain"/>
    <property type="match status" value="1"/>
</dbReference>
<comment type="catalytic activity">
    <reaction evidence="16 19">
        <text>2 Fe(III)-[cytochrome b5] + NADH = 2 Fe(II)-[cytochrome b5] + NAD(+) + H(+)</text>
        <dbReference type="Rhea" id="RHEA:46680"/>
        <dbReference type="Rhea" id="RHEA-COMP:10438"/>
        <dbReference type="Rhea" id="RHEA-COMP:10439"/>
        <dbReference type="ChEBI" id="CHEBI:15378"/>
        <dbReference type="ChEBI" id="CHEBI:29033"/>
        <dbReference type="ChEBI" id="CHEBI:29034"/>
        <dbReference type="ChEBI" id="CHEBI:57540"/>
        <dbReference type="ChEBI" id="CHEBI:57945"/>
        <dbReference type="EC" id="1.6.2.2"/>
    </reaction>
</comment>
<evidence type="ECO:0000256" key="3">
    <source>
        <dbReference type="ARBA" id="ARBA00005156"/>
    </source>
</evidence>
<comment type="catalytic activity">
    <reaction evidence="17">
        <text>2 Fe(3+)-[Dph3] + NADH = 2 Fe(2+)-[Dph3] + NAD(+) + H(+)</text>
        <dbReference type="Rhea" id="RHEA:71231"/>
        <dbReference type="Rhea" id="RHEA-COMP:18002"/>
        <dbReference type="Rhea" id="RHEA-COMP:18003"/>
        <dbReference type="ChEBI" id="CHEBI:15378"/>
        <dbReference type="ChEBI" id="CHEBI:29033"/>
        <dbReference type="ChEBI" id="CHEBI:29034"/>
        <dbReference type="ChEBI" id="CHEBI:57540"/>
        <dbReference type="ChEBI" id="CHEBI:57945"/>
        <dbReference type="ChEBI" id="CHEBI:83228"/>
    </reaction>
    <physiologicalReaction direction="left-to-right" evidence="17">
        <dbReference type="Rhea" id="RHEA:71232"/>
    </physiologicalReaction>
</comment>
<evidence type="ECO:0000256" key="18">
    <source>
        <dbReference type="PIRSR" id="PIRSR601834-1"/>
    </source>
</evidence>
<comment type="subunit">
    <text evidence="15">Monomer. Component of the 2-(3-amino-3-carboxypropyl)histidine synthase complex composed of DPH1, DPH2, DPH3 and a NADH-dependent reductase, predominantly CBR1.</text>
</comment>
<feature type="binding site" evidence="18">
    <location>
        <position position="175"/>
    </location>
    <ligand>
        <name>FAD</name>
        <dbReference type="ChEBI" id="CHEBI:57692"/>
    </ligand>
</feature>
<feature type="domain" description="FAD-binding FR-type" evidence="21">
    <location>
        <begin position="97"/>
        <end position="200"/>
    </location>
</feature>
<dbReference type="GO" id="GO:0090524">
    <property type="term" value="F:cytochrome-b5 reductase activity, acting on NADH"/>
    <property type="evidence" value="ECO:0007669"/>
    <property type="project" value="UniProtKB-EC"/>
</dbReference>
<keyword evidence="6 20" id="KW-0812">Transmembrane</keyword>
<dbReference type="OrthoDB" id="432685at2759"/>
<keyword evidence="10 19" id="KW-0560">Oxidoreductase</keyword>
<keyword evidence="9 20" id="KW-1133">Transmembrane helix</keyword>
<evidence type="ECO:0000256" key="1">
    <source>
        <dbReference type="ARBA" id="ARBA00001974"/>
    </source>
</evidence>
<proteinExistence type="inferred from homology"/>
<evidence type="ECO:0000256" key="5">
    <source>
        <dbReference type="ARBA" id="ARBA00022630"/>
    </source>
</evidence>
<evidence type="ECO:0000313" key="23">
    <source>
        <dbReference type="Proteomes" id="UP000005018"/>
    </source>
</evidence>
<protein>
    <recommendedName>
        <fullName evidence="19">NADH-cytochrome b5 reductase</fullName>
        <ecNumber evidence="19">1.6.2.2</ecNumber>
    </recommendedName>
</protein>
<sequence>MRHETNEKQKKNLQQIFYSVVFFFFWFLYNPISSILLSTFSFQYNYRFTASYTMADSSSEPNPFLILATVATIIISFVGYYFLQLSRKNSKPALIPDQFQKFPLIDIKKVSHNSAIYRFGLPKPTDTLNLPIGQHISIGAIIDGKEIVRSYTPISTSDQKGHFDLLIKTYENGNISKHVASKKVGDFVEIRGPKGFFTHTPNMKKSFGMIAGGTGIAPMYQIITAILNNPEDNIKVSLIYANVTENDILLRKELEEYAAKHPDRLKIHYVLNEAPADWEHSTGFVTPELIEKHLPKPSDETTLLLCGPPPMISAMKKAAASLGYEKAKPVSKLGDQVFVF</sequence>
<feature type="transmembrane region" description="Helical" evidence="20">
    <location>
        <begin position="64"/>
        <end position="83"/>
    </location>
</feature>
<evidence type="ECO:0000256" key="2">
    <source>
        <dbReference type="ARBA" id="ARBA00004572"/>
    </source>
</evidence>
<organism evidence="22 23">
    <name type="scientific">Candida orthopsilosis (strain 90-125)</name>
    <name type="common">Yeast</name>
    <dbReference type="NCBI Taxonomy" id="1136231"/>
    <lineage>
        <taxon>Eukaryota</taxon>
        <taxon>Fungi</taxon>
        <taxon>Dikarya</taxon>
        <taxon>Ascomycota</taxon>
        <taxon>Saccharomycotina</taxon>
        <taxon>Pichiomycetes</taxon>
        <taxon>Debaryomycetaceae</taxon>
        <taxon>Candida/Lodderomyces clade</taxon>
        <taxon>Candida</taxon>
    </lineage>
</organism>
<evidence type="ECO:0000256" key="12">
    <source>
        <dbReference type="ARBA" id="ARBA00023128"/>
    </source>
</evidence>
<evidence type="ECO:0000256" key="17">
    <source>
        <dbReference type="ARBA" id="ARBA00049138"/>
    </source>
</evidence>
<dbReference type="GO" id="GO:0005741">
    <property type="term" value="C:mitochondrial outer membrane"/>
    <property type="evidence" value="ECO:0007669"/>
    <property type="project" value="UniProtKB-SubCell"/>
</dbReference>
<dbReference type="RefSeq" id="XP_003867270.1">
    <property type="nucleotide sequence ID" value="XM_003867222.1"/>
</dbReference>
<comment type="subcellular location">
    <subcellularLocation>
        <location evidence="2">Mitochondrion outer membrane</location>
        <topology evidence="2">Single-pass membrane protein</topology>
    </subcellularLocation>
</comment>
<dbReference type="InterPro" id="IPR001834">
    <property type="entry name" value="CBR-like"/>
</dbReference>
<comment type="similarity">
    <text evidence="4 19">Belongs to the flavoprotein pyridine nucleotide cytochrome reductase family.</text>
</comment>
<keyword evidence="8 18" id="KW-0274">FAD</keyword>
<name>H8WZG4_CANO9</name>
<dbReference type="AlphaFoldDB" id="H8WZG4"/>
<feature type="binding site" evidence="18">
    <location>
        <position position="168"/>
    </location>
    <ligand>
        <name>FAD</name>
        <dbReference type="ChEBI" id="CHEBI:57692"/>
    </ligand>
</feature>
<dbReference type="InterPro" id="IPR008333">
    <property type="entry name" value="Cbr1-like_FAD-bd_dom"/>
</dbReference>
<evidence type="ECO:0000256" key="20">
    <source>
        <dbReference type="SAM" id="Phobius"/>
    </source>
</evidence>
<evidence type="ECO:0000256" key="19">
    <source>
        <dbReference type="RuleBase" id="RU361226"/>
    </source>
</evidence>
<dbReference type="InterPro" id="IPR039261">
    <property type="entry name" value="FNR_nucleotide-bd"/>
</dbReference>
<dbReference type="PRINTS" id="PR00371">
    <property type="entry name" value="FPNCR"/>
</dbReference>
<keyword evidence="5 18" id="KW-0285">Flavoprotein</keyword>
<evidence type="ECO:0000313" key="22">
    <source>
        <dbReference type="EMBL" id="CCG21832.1"/>
    </source>
</evidence>
<evidence type="ECO:0000256" key="16">
    <source>
        <dbReference type="ARBA" id="ARBA00047682"/>
    </source>
</evidence>
<dbReference type="Pfam" id="PF00175">
    <property type="entry name" value="NAD_binding_1"/>
    <property type="match status" value="1"/>
</dbReference>
<dbReference type="EC" id="1.6.2.2" evidence="19"/>
<dbReference type="FunFam" id="3.40.50.80:FF:000019">
    <property type="entry name" value="NADH-cytochrome b5 reductase"/>
    <property type="match status" value="1"/>
</dbReference>
<evidence type="ECO:0000256" key="7">
    <source>
        <dbReference type="ARBA" id="ARBA00022787"/>
    </source>
</evidence>
<dbReference type="Proteomes" id="UP000005018">
    <property type="component" value="Chromosome 2"/>
</dbReference>
<dbReference type="PRINTS" id="PR00406">
    <property type="entry name" value="CYTB5RDTASE"/>
</dbReference>
<feature type="transmembrane region" description="Helical" evidence="20">
    <location>
        <begin position="20"/>
        <end position="44"/>
    </location>
</feature>
<evidence type="ECO:0000256" key="15">
    <source>
        <dbReference type="ARBA" id="ARBA00038836"/>
    </source>
</evidence>
<evidence type="ECO:0000256" key="9">
    <source>
        <dbReference type="ARBA" id="ARBA00022989"/>
    </source>
</evidence>
<dbReference type="CDD" id="cd06183">
    <property type="entry name" value="cyt_b5_reduct_like"/>
    <property type="match status" value="1"/>
</dbReference>
<comment type="cofactor">
    <cofactor evidence="1 18 19">
        <name>FAD</name>
        <dbReference type="ChEBI" id="CHEBI:57692"/>
    </cofactor>
</comment>
<keyword evidence="13 20" id="KW-0472">Membrane</keyword>
<feature type="binding site" evidence="18">
    <location>
        <position position="151"/>
    </location>
    <ligand>
        <name>FAD</name>
        <dbReference type="ChEBI" id="CHEBI:57692"/>
    </ligand>
</feature>
<evidence type="ECO:0000256" key="13">
    <source>
        <dbReference type="ARBA" id="ARBA00023136"/>
    </source>
</evidence>
<dbReference type="PANTHER" id="PTHR19370:SF184">
    <property type="entry name" value="NADH-CYTOCHROME B5 REDUCTASE-LIKE"/>
    <property type="match status" value="1"/>
</dbReference>
<comment type="function">
    <text evidence="14">NADH-dependent reductase for DPH3 and cytochrome b5. Required for the first step of diphthamide biosynthesis, a post-translational modification of histidine which occurs in elongation factor 2. DPH1 and DPH2 transfer a 3-amino-3-carboxypropyl (ACP) group from S-adenosyl-L-methionine (SAM) to a histidine residue, the reaction is assisted by a reduction system comprising DPH3 and a NADH-dependent reductase, predominantly CBR1. By reducing DPH3, also involved in the formation of the tRNA wobble base modification mcm5s 2U (5-methoxycarbonylmethyl-2-thiouridine), mediated by the elongator complex. The cytochrome b5/NADH cytochrome b5 reductase electron transfer system supports the catalytic activity of several sterol biosynthetic enzymes.</text>
</comment>
<dbReference type="GO" id="GO:0005783">
    <property type="term" value="C:endoplasmic reticulum"/>
    <property type="evidence" value="ECO:0007669"/>
    <property type="project" value="TreeGrafter"/>
</dbReference>
<dbReference type="Gene3D" id="3.40.50.80">
    <property type="entry name" value="Nucleotide-binding domain of ferredoxin-NADP reductase (FNR) module"/>
    <property type="match status" value="1"/>
</dbReference>
<dbReference type="SUPFAM" id="SSF63380">
    <property type="entry name" value="Riboflavin synthase domain-like"/>
    <property type="match status" value="1"/>
</dbReference>
<dbReference type="PROSITE" id="PS51384">
    <property type="entry name" value="FAD_FR"/>
    <property type="match status" value="1"/>
</dbReference>
<evidence type="ECO:0000256" key="4">
    <source>
        <dbReference type="ARBA" id="ARBA00006105"/>
    </source>
</evidence>
<dbReference type="InterPro" id="IPR001433">
    <property type="entry name" value="OxRdtase_FAD/NAD-bd"/>
</dbReference>
<evidence type="ECO:0000259" key="21">
    <source>
        <dbReference type="PROSITE" id="PS51384"/>
    </source>
</evidence>
<dbReference type="Gene3D" id="2.40.30.10">
    <property type="entry name" value="Translation factors"/>
    <property type="match status" value="1"/>
</dbReference>
<keyword evidence="23" id="KW-1185">Reference proteome</keyword>
<evidence type="ECO:0000256" key="6">
    <source>
        <dbReference type="ARBA" id="ARBA00022692"/>
    </source>
</evidence>
<accession>H8WZG4</accession>
<evidence type="ECO:0000256" key="10">
    <source>
        <dbReference type="ARBA" id="ARBA00023002"/>
    </source>
</evidence>
<feature type="binding site" evidence="18">
    <location>
        <position position="166"/>
    </location>
    <ligand>
        <name>FAD</name>
        <dbReference type="ChEBI" id="CHEBI:57692"/>
    </ligand>
</feature>
<evidence type="ECO:0000256" key="11">
    <source>
        <dbReference type="ARBA" id="ARBA00023027"/>
    </source>
</evidence>
<dbReference type="eggNOG" id="KOG0534">
    <property type="taxonomic scope" value="Eukaryota"/>
</dbReference>
<feature type="binding site" evidence="18">
    <location>
        <position position="149"/>
    </location>
    <ligand>
        <name>FAD</name>
        <dbReference type="ChEBI" id="CHEBI:57692"/>
    </ligand>
</feature>
<comment type="pathway">
    <text evidence="3">Protein modification; peptidyl-diphthamide biosynthesis.</text>
</comment>
<dbReference type="Pfam" id="PF00970">
    <property type="entry name" value="FAD_binding_6"/>
    <property type="match status" value="1"/>
</dbReference>
<feature type="binding site" evidence="18">
    <location>
        <position position="176"/>
    </location>
    <ligand>
        <name>FAD</name>
        <dbReference type="ChEBI" id="CHEBI:57692"/>
    </ligand>
</feature>
<dbReference type="InterPro" id="IPR017938">
    <property type="entry name" value="Riboflavin_synthase-like_b-brl"/>
</dbReference>
<dbReference type="InterPro" id="IPR001709">
    <property type="entry name" value="Flavoprot_Pyr_Nucl_cyt_Rdtase"/>
</dbReference>
<dbReference type="GeneID" id="14538347"/>
<keyword evidence="12" id="KW-0496">Mitochondrion</keyword>
<dbReference type="PANTHER" id="PTHR19370">
    <property type="entry name" value="NADH-CYTOCHROME B5 REDUCTASE"/>
    <property type="match status" value="1"/>
</dbReference>
<dbReference type="InterPro" id="IPR017927">
    <property type="entry name" value="FAD-bd_FR_type"/>
</dbReference>
<evidence type="ECO:0000256" key="14">
    <source>
        <dbReference type="ARBA" id="ARBA00037104"/>
    </source>
</evidence>
<dbReference type="GO" id="GO:0005886">
    <property type="term" value="C:plasma membrane"/>
    <property type="evidence" value="ECO:0007669"/>
    <property type="project" value="TreeGrafter"/>
</dbReference>
<gene>
    <name evidence="22" type="ORF">CORT_0B01120</name>
</gene>
<dbReference type="EMBL" id="HE681720">
    <property type="protein sequence ID" value="CCG21832.1"/>
    <property type="molecule type" value="Genomic_DNA"/>
</dbReference>
<dbReference type="HOGENOM" id="CLU_003827_9_0_1"/>
<keyword evidence="7" id="KW-1000">Mitochondrion outer membrane</keyword>
<keyword evidence="11 19" id="KW-0520">NAD</keyword>
<evidence type="ECO:0000256" key="8">
    <source>
        <dbReference type="ARBA" id="ARBA00022827"/>
    </source>
</evidence>
<dbReference type="KEGG" id="cot:CORT_0B01120"/>
<reference evidence="22 23" key="1">
    <citation type="journal article" date="2012" name="PLoS ONE">
        <title>Sequence and analysis of the genome of the pathogenic yeast Candida orthopsilosis.</title>
        <authorList>
            <person name="Riccombeni A."/>
            <person name="Vidanes G."/>
            <person name="Proux-Wera E."/>
            <person name="Wolfe K.H."/>
            <person name="Butler G."/>
        </authorList>
    </citation>
    <scope>NUCLEOTIDE SEQUENCE [LARGE SCALE GENOMIC DNA]</scope>
    <source>
        <strain evidence="22 23">Co 90-125</strain>
    </source>
</reference>
<dbReference type="FunFam" id="2.40.30.10:FF:000032">
    <property type="entry name" value="NADH-cytochrome b5 reductase"/>
    <property type="match status" value="1"/>
</dbReference>